<dbReference type="OrthoDB" id="411368at2"/>
<dbReference type="Gene3D" id="1.10.1760.20">
    <property type="match status" value="1"/>
</dbReference>
<keyword evidence="1 3" id="KW-0812">Transmembrane</keyword>
<name>A0A7X3G7W0_9STRE</name>
<keyword evidence="3" id="KW-0472">Membrane</keyword>
<comment type="caution">
    <text evidence="4">The sequence shown here is derived from an EMBL/GenBank/DDBJ whole genome shotgun (WGS) entry which is preliminary data.</text>
</comment>
<keyword evidence="2 3" id="KW-1133">Transmembrane helix</keyword>
<evidence type="ECO:0000256" key="3">
    <source>
        <dbReference type="SAM" id="Phobius"/>
    </source>
</evidence>
<feature type="transmembrane region" description="Helical" evidence="3">
    <location>
        <begin position="96"/>
        <end position="119"/>
    </location>
</feature>
<evidence type="ECO:0000256" key="2">
    <source>
        <dbReference type="ARBA" id="ARBA00022989"/>
    </source>
</evidence>
<dbReference type="GO" id="GO:0016020">
    <property type="term" value="C:membrane"/>
    <property type="evidence" value="ECO:0007669"/>
    <property type="project" value="InterPro"/>
</dbReference>
<dbReference type="PANTHER" id="PTHR37815:SF3">
    <property type="entry name" value="UPF0397 PROTEIN SPR0429"/>
    <property type="match status" value="1"/>
</dbReference>
<feature type="transmembrane region" description="Helical" evidence="3">
    <location>
        <begin position="55"/>
        <end position="76"/>
    </location>
</feature>
<feature type="transmembrane region" description="Helical" evidence="3">
    <location>
        <begin position="131"/>
        <end position="148"/>
    </location>
</feature>
<gene>
    <name evidence="4" type="ORF">E5983_03110</name>
</gene>
<evidence type="ECO:0000313" key="4">
    <source>
        <dbReference type="EMBL" id="MVX58640.1"/>
    </source>
</evidence>
<evidence type="ECO:0000313" key="5">
    <source>
        <dbReference type="Proteomes" id="UP000461595"/>
    </source>
</evidence>
<proteinExistence type="predicted"/>
<dbReference type="AlphaFoldDB" id="A0A7X3G7W0"/>
<reference evidence="4 5" key="1">
    <citation type="submission" date="2019-12" db="EMBL/GenBank/DDBJ databases">
        <title>Microbes associate with the intestines of laboratory mice.</title>
        <authorList>
            <person name="Navarre W."/>
            <person name="Wong E."/>
        </authorList>
    </citation>
    <scope>NUCLEOTIDE SEQUENCE [LARGE SCALE GENOMIC DNA]</scope>
    <source>
        <strain evidence="4 5">NM51_B2-22</strain>
    </source>
</reference>
<dbReference type="InterPro" id="IPR009825">
    <property type="entry name" value="ECF_substrate-spec-like"/>
</dbReference>
<dbReference type="Proteomes" id="UP000461595">
    <property type="component" value="Unassembled WGS sequence"/>
</dbReference>
<dbReference type="PANTHER" id="PTHR37815">
    <property type="entry name" value="UPF0397 PROTEIN BC_2624-RELATED"/>
    <property type="match status" value="1"/>
</dbReference>
<feature type="transmembrane region" description="Helical" evidence="3">
    <location>
        <begin position="6"/>
        <end position="25"/>
    </location>
</feature>
<organism evidence="4 5">
    <name type="scientific">Streptococcus danieliae</name>
    <dbReference type="NCBI Taxonomy" id="747656"/>
    <lineage>
        <taxon>Bacteria</taxon>
        <taxon>Bacillati</taxon>
        <taxon>Bacillota</taxon>
        <taxon>Bacilli</taxon>
        <taxon>Lactobacillales</taxon>
        <taxon>Streptococcaceae</taxon>
        <taxon>Streptococcus</taxon>
    </lineage>
</organism>
<sequence length="153" mass="16303">MQSNNLKYWSQTAIFVALTVVLGYIKVPTATGFLSLLDVGVYAAAFYFGGRQGALVGGLGGFLLDLLLGYPQWSLFSLVAHGGQGRLAQGIIPSRWLSGLLSSLFMVVVYAGASSLMYGPAAALPEAIPNFLQSFLGFLLAQVLVKLLRRKDG</sequence>
<dbReference type="EMBL" id="WSRS01000017">
    <property type="protein sequence ID" value="MVX58640.1"/>
    <property type="molecule type" value="Genomic_DNA"/>
</dbReference>
<dbReference type="Pfam" id="PF07155">
    <property type="entry name" value="ECF-ribofla_trS"/>
    <property type="match status" value="1"/>
</dbReference>
<protein>
    <submittedName>
        <fullName evidence="4">ECF transporter S component</fullName>
    </submittedName>
</protein>
<dbReference type="RefSeq" id="WP_160332456.1">
    <property type="nucleotide sequence ID" value="NZ_JAOBSU010000003.1"/>
</dbReference>
<evidence type="ECO:0000256" key="1">
    <source>
        <dbReference type="ARBA" id="ARBA00022692"/>
    </source>
</evidence>
<accession>A0A7X3G7W0</accession>